<reference evidence="3 4" key="1">
    <citation type="submission" date="2014-04" db="EMBL/GenBank/DDBJ databases">
        <authorList>
            <consortium name="DOE Joint Genome Institute"/>
            <person name="Kuo A."/>
            <person name="Gay G."/>
            <person name="Dore J."/>
            <person name="Kohler A."/>
            <person name="Nagy L.G."/>
            <person name="Floudas D."/>
            <person name="Copeland A."/>
            <person name="Barry K.W."/>
            <person name="Cichocki N."/>
            <person name="Veneault-Fourrey C."/>
            <person name="LaButti K."/>
            <person name="Lindquist E.A."/>
            <person name="Lipzen A."/>
            <person name="Lundell T."/>
            <person name="Morin E."/>
            <person name="Murat C."/>
            <person name="Sun H."/>
            <person name="Tunlid A."/>
            <person name="Henrissat B."/>
            <person name="Grigoriev I.V."/>
            <person name="Hibbett D.S."/>
            <person name="Martin F."/>
            <person name="Nordberg H.P."/>
            <person name="Cantor M.N."/>
            <person name="Hua S.X."/>
        </authorList>
    </citation>
    <scope>NUCLEOTIDE SEQUENCE [LARGE SCALE GENOMIC DNA]</scope>
    <source>
        <strain evidence="4">h7</strain>
    </source>
</reference>
<dbReference type="SUPFAM" id="SSF52540">
    <property type="entry name" value="P-loop containing nucleoside triphosphate hydrolases"/>
    <property type="match status" value="1"/>
</dbReference>
<evidence type="ECO:0000313" key="3">
    <source>
        <dbReference type="EMBL" id="KIM42196.1"/>
    </source>
</evidence>
<dbReference type="InterPro" id="IPR056884">
    <property type="entry name" value="NPHP3-like_N"/>
</dbReference>
<dbReference type="PANTHER" id="PTHR10039">
    <property type="entry name" value="AMELOGENIN"/>
    <property type="match status" value="1"/>
</dbReference>
<dbReference type="InterPro" id="IPR027417">
    <property type="entry name" value="P-loop_NTPase"/>
</dbReference>
<evidence type="ECO:0000259" key="2">
    <source>
        <dbReference type="Pfam" id="PF24883"/>
    </source>
</evidence>
<evidence type="ECO:0000256" key="1">
    <source>
        <dbReference type="ARBA" id="ARBA00022737"/>
    </source>
</evidence>
<sequence length="173" mass="19493">ALHDSRARYPAPRCPLGKHKNEMKIIRRWIEEPNPCSSLFLIRGRARVGKTAFMQTIAEQLQAENRKPYACFFFRLDVVGCDNMDQLFSTLAYQLAITVPGMREHVEQAMMEDPALPMRSPATQLQKLIIIPLKRLPTPGSSPILIIDGLDACEGDESQDAFLTLISQVLEDP</sequence>
<dbReference type="HOGENOM" id="CLU_000288_6_8_1"/>
<dbReference type="EMBL" id="KN831778">
    <property type="protein sequence ID" value="KIM42196.1"/>
    <property type="molecule type" value="Genomic_DNA"/>
</dbReference>
<dbReference type="AlphaFoldDB" id="A0A0C3CF30"/>
<keyword evidence="4" id="KW-1185">Reference proteome</keyword>
<protein>
    <recommendedName>
        <fullName evidence="2">Nephrocystin 3-like N-terminal domain-containing protein</fullName>
    </recommendedName>
</protein>
<feature type="domain" description="Nephrocystin 3-like N-terminal" evidence="2">
    <location>
        <begin position="26"/>
        <end position="171"/>
    </location>
</feature>
<dbReference type="OrthoDB" id="3045137at2759"/>
<accession>A0A0C3CF30</accession>
<dbReference type="Gene3D" id="3.40.50.300">
    <property type="entry name" value="P-loop containing nucleotide triphosphate hydrolases"/>
    <property type="match status" value="1"/>
</dbReference>
<dbReference type="STRING" id="686832.A0A0C3CF30"/>
<evidence type="ECO:0000313" key="4">
    <source>
        <dbReference type="Proteomes" id="UP000053424"/>
    </source>
</evidence>
<dbReference type="Proteomes" id="UP000053424">
    <property type="component" value="Unassembled WGS sequence"/>
</dbReference>
<dbReference type="Pfam" id="PF24883">
    <property type="entry name" value="NPHP3_N"/>
    <property type="match status" value="1"/>
</dbReference>
<keyword evidence="1" id="KW-0677">Repeat</keyword>
<proteinExistence type="predicted"/>
<feature type="non-terminal residue" evidence="3">
    <location>
        <position position="1"/>
    </location>
</feature>
<gene>
    <name evidence="3" type="ORF">M413DRAFT_56217</name>
</gene>
<organism evidence="3 4">
    <name type="scientific">Hebeloma cylindrosporum</name>
    <dbReference type="NCBI Taxonomy" id="76867"/>
    <lineage>
        <taxon>Eukaryota</taxon>
        <taxon>Fungi</taxon>
        <taxon>Dikarya</taxon>
        <taxon>Basidiomycota</taxon>
        <taxon>Agaricomycotina</taxon>
        <taxon>Agaricomycetes</taxon>
        <taxon>Agaricomycetidae</taxon>
        <taxon>Agaricales</taxon>
        <taxon>Agaricineae</taxon>
        <taxon>Hymenogastraceae</taxon>
        <taxon>Hebeloma</taxon>
    </lineage>
</organism>
<name>A0A0C3CF30_HEBCY</name>
<reference evidence="4" key="2">
    <citation type="submission" date="2015-01" db="EMBL/GenBank/DDBJ databases">
        <title>Evolutionary Origins and Diversification of the Mycorrhizal Mutualists.</title>
        <authorList>
            <consortium name="DOE Joint Genome Institute"/>
            <consortium name="Mycorrhizal Genomics Consortium"/>
            <person name="Kohler A."/>
            <person name="Kuo A."/>
            <person name="Nagy L.G."/>
            <person name="Floudas D."/>
            <person name="Copeland A."/>
            <person name="Barry K.W."/>
            <person name="Cichocki N."/>
            <person name="Veneault-Fourrey C."/>
            <person name="LaButti K."/>
            <person name="Lindquist E.A."/>
            <person name="Lipzen A."/>
            <person name="Lundell T."/>
            <person name="Morin E."/>
            <person name="Murat C."/>
            <person name="Riley R."/>
            <person name="Ohm R."/>
            <person name="Sun H."/>
            <person name="Tunlid A."/>
            <person name="Henrissat B."/>
            <person name="Grigoriev I.V."/>
            <person name="Hibbett D.S."/>
            <person name="Martin F."/>
        </authorList>
    </citation>
    <scope>NUCLEOTIDE SEQUENCE [LARGE SCALE GENOMIC DNA]</scope>
    <source>
        <strain evidence="4">h7</strain>
    </source>
</reference>
<feature type="non-terminal residue" evidence="3">
    <location>
        <position position="173"/>
    </location>
</feature>